<evidence type="ECO:0000313" key="11">
    <source>
        <dbReference type="Proteomes" id="UP000017081"/>
    </source>
</evidence>
<dbReference type="CDD" id="cd02586">
    <property type="entry name" value="HAD_PHN"/>
    <property type="match status" value="1"/>
</dbReference>
<protein>
    <recommendedName>
        <fullName evidence="9">phosphonoacetaldehyde hydrolase</fullName>
        <ecNumber evidence="9">3.11.1.1</ecNumber>
    </recommendedName>
</protein>
<dbReference type="EMBL" id="AXZF01000015">
    <property type="protein sequence ID" value="ERT69722.1"/>
    <property type="molecule type" value="Genomic_DNA"/>
</dbReference>
<dbReference type="Proteomes" id="UP000017081">
    <property type="component" value="Unassembled WGS sequence"/>
</dbReference>
<dbReference type="HOGENOM" id="CLU_045011_12_0_0"/>
<dbReference type="PANTHER" id="PTHR43434:SF19">
    <property type="entry name" value="PHOSPHONOACETALDEHYDE HYDROLASE"/>
    <property type="match status" value="1"/>
</dbReference>
<dbReference type="AlphaFoldDB" id="U7VDF0"/>
<dbReference type="SUPFAM" id="SSF56784">
    <property type="entry name" value="HAD-like"/>
    <property type="match status" value="1"/>
</dbReference>
<accession>U7VDF0</accession>
<dbReference type="eggNOG" id="COG0637">
    <property type="taxonomic scope" value="Bacteria"/>
</dbReference>
<dbReference type="Pfam" id="PF00702">
    <property type="entry name" value="Hydrolase"/>
    <property type="match status" value="1"/>
</dbReference>
<dbReference type="InterPro" id="IPR006323">
    <property type="entry name" value="Phosphonoacetald_hydro"/>
</dbReference>
<dbReference type="SFLD" id="SFLDG01129">
    <property type="entry name" value="C1.5:_HAD__Beta-PGM__Phosphata"/>
    <property type="match status" value="1"/>
</dbReference>
<keyword evidence="5" id="KW-0460">Magnesium</keyword>
<evidence type="ECO:0000256" key="4">
    <source>
        <dbReference type="ARBA" id="ARBA00022801"/>
    </source>
</evidence>
<evidence type="ECO:0000256" key="1">
    <source>
        <dbReference type="ARBA" id="ARBA00001946"/>
    </source>
</evidence>
<comment type="function">
    <text evidence="8">Involved in phosphonate degradation.</text>
</comment>
<evidence type="ECO:0000256" key="9">
    <source>
        <dbReference type="ARBA" id="ARBA00066472"/>
    </source>
</evidence>
<dbReference type="STRING" id="1319815.HMPREF0202_00414"/>
<dbReference type="GO" id="GO:0008967">
    <property type="term" value="F:phosphoglycolate phosphatase activity"/>
    <property type="evidence" value="ECO:0007669"/>
    <property type="project" value="TreeGrafter"/>
</dbReference>
<organism evidence="10 11">
    <name type="scientific">Cetobacterium somerae ATCC BAA-474</name>
    <dbReference type="NCBI Taxonomy" id="1319815"/>
    <lineage>
        <taxon>Bacteria</taxon>
        <taxon>Fusobacteriati</taxon>
        <taxon>Fusobacteriota</taxon>
        <taxon>Fusobacteriia</taxon>
        <taxon>Fusobacteriales</taxon>
        <taxon>Fusobacteriaceae</taxon>
        <taxon>Cetobacterium</taxon>
    </lineage>
</organism>
<evidence type="ECO:0000256" key="2">
    <source>
        <dbReference type="ARBA" id="ARBA00011738"/>
    </source>
</evidence>
<keyword evidence="11" id="KW-1185">Reference proteome</keyword>
<evidence type="ECO:0000256" key="6">
    <source>
        <dbReference type="ARBA" id="ARBA00023270"/>
    </source>
</evidence>
<evidence type="ECO:0000256" key="3">
    <source>
        <dbReference type="ARBA" id="ARBA00022723"/>
    </source>
</evidence>
<keyword evidence="6" id="KW-0704">Schiff base</keyword>
<name>U7VDF0_9FUSO</name>
<dbReference type="NCBIfam" id="TIGR01422">
    <property type="entry name" value="phosphonatase"/>
    <property type="match status" value="1"/>
</dbReference>
<evidence type="ECO:0000313" key="10">
    <source>
        <dbReference type="EMBL" id="ERT69722.1"/>
    </source>
</evidence>
<dbReference type="FunFam" id="1.10.150.240:FF:000006">
    <property type="entry name" value="Phosphonoacetaldehyde hydrolase"/>
    <property type="match status" value="1"/>
</dbReference>
<comment type="caution">
    <text evidence="10">The sequence shown here is derived from an EMBL/GenBank/DDBJ whole genome shotgun (WGS) entry which is preliminary data.</text>
</comment>
<dbReference type="InterPro" id="IPR023214">
    <property type="entry name" value="HAD_sf"/>
</dbReference>
<keyword evidence="4 10" id="KW-0378">Hydrolase</keyword>
<dbReference type="EC" id="3.11.1.1" evidence="9"/>
<dbReference type="GO" id="GO:0046872">
    <property type="term" value="F:metal ion binding"/>
    <property type="evidence" value="ECO:0007669"/>
    <property type="project" value="UniProtKB-KW"/>
</dbReference>
<dbReference type="HAMAP" id="MF_01375">
    <property type="entry name" value="PhnX"/>
    <property type="match status" value="1"/>
</dbReference>
<comment type="catalytic activity">
    <reaction evidence="7">
        <text>phosphonoacetaldehyde + H2O = acetaldehyde + phosphate + H(+)</text>
        <dbReference type="Rhea" id="RHEA:18905"/>
        <dbReference type="ChEBI" id="CHEBI:15343"/>
        <dbReference type="ChEBI" id="CHEBI:15377"/>
        <dbReference type="ChEBI" id="CHEBI:15378"/>
        <dbReference type="ChEBI" id="CHEBI:43474"/>
        <dbReference type="ChEBI" id="CHEBI:58383"/>
        <dbReference type="EC" id="3.11.1.1"/>
    </reaction>
</comment>
<evidence type="ECO:0000256" key="7">
    <source>
        <dbReference type="ARBA" id="ARBA00052005"/>
    </source>
</evidence>
<dbReference type="InterPro" id="IPR023198">
    <property type="entry name" value="PGP-like_dom2"/>
</dbReference>
<dbReference type="SFLD" id="SFLDG01135">
    <property type="entry name" value="C1.5.6:_HAD__Beta-PGM__Phospha"/>
    <property type="match status" value="1"/>
</dbReference>
<dbReference type="Gene3D" id="1.10.150.240">
    <property type="entry name" value="Putative phosphatase, domain 2"/>
    <property type="match status" value="1"/>
</dbReference>
<gene>
    <name evidence="10" type="ORF">HMPREF0202_00414</name>
</gene>
<dbReference type="GO" id="GO:0006281">
    <property type="term" value="P:DNA repair"/>
    <property type="evidence" value="ECO:0007669"/>
    <property type="project" value="TreeGrafter"/>
</dbReference>
<comment type="cofactor">
    <cofactor evidence="1">
        <name>Mg(2+)</name>
        <dbReference type="ChEBI" id="CHEBI:18420"/>
    </cofactor>
</comment>
<reference evidence="10 11" key="1">
    <citation type="submission" date="2013-08" db="EMBL/GenBank/DDBJ databases">
        <authorList>
            <person name="Weinstock G."/>
            <person name="Sodergren E."/>
            <person name="Wylie T."/>
            <person name="Fulton L."/>
            <person name="Fulton R."/>
            <person name="Fronick C."/>
            <person name="O'Laughlin M."/>
            <person name="Godfrey J."/>
            <person name="Miner T."/>
            <person name="Herter B."/>
            <person name="Appelbaum E."/>
            <person name="Cordes M."/>
            <person name="Lek S."/>
            <person name="Wollam A."/>
            <person name="Pepin K.H."/>
            <person name="Palsikar V.B."/>
            <person name="Mitreva M."/>
            <person name="Wilson R.K."/>
        </authorList>
    </citation>
    <scope>NUCLEOTIDE SEQUENCE [LARGE SCALE GENOMIC DNA]</scope>
    <source>
        <strain evidence="10 11">ATCC BAA-474</strain>
    </source>
</reference>
<dbReference type="GO" id="GO:0050194">
    <property type="term" value="F:phosphonoacetaldehyde hydrolase activity"/>
    <property type="evidence" value="ECO:0007669"/>
    <property type="project" value="UniProtKB-EC"/>
</dbReference>
<dbReference type="SFLD" id="SFLDS00003">
    <property type="entry name" value="Haloacid_Dehalogenase"/>
    <property type="match status" value="1"/>
</dbReference>
<keyword evidence="3" id="KW-0479">Metal-binding</keyword>
<sequence>MRKEIKAVIFDWAGTTVDYGCFAPLDVFVQVFKEIGIEITYEEARKPMGMLKIDHIKALLKMERIHSLWLEKFNRDYTMEDINSLYERFEEVLFASLENFAEPVPGMLDLQKELRDRGLKIGSTTGYTKEMLDIVAPKAKAFGYCPDFRITSTEVPAGRPYPYMIYQNMITLAIPNRNSIIKIGDTTVDMKEGKNAGVWTVGILKGGSELGLSQKEVETMDHAQLKKLMDATAKRLYSAGADYVVEQVGDLPHIIDVINTRMNSEEVI</sequence>
<dbReference type="InterPro" id="IPR050155">
    <property type="entry name" value="HAD-like_hydrolase_sf"/>
</dbReference>
<evidence type="ECO:0000256" key="8">
    <source>
        <dbReference type="ARBA" id="ARBA00056573"/>
    </source>
</evidence>
<evidence type="ECO:0000256" key="5">
    <source>
        <dbReference type="ARBA" id="ARBA00022842"/>
    </source>
</evidence>
<dbReference type="PANTHER" id="PTHR43434">
    <property type="entry name" value="PHOSPHOGLYCOLATE PHOSPHATASE"/>
    <property type="match status" value="1"/>
</dbReference>
<dbReference type="GO" id="GO:0005829">
    <property type="term" value="C:cytosol"/>
    <property type="evidence" value="ECO:0007669"/>
    <property type="project" value="TreeGrafter"/>
</dbReference>
<dbReference type="RefSeq" id="WP_023049962.1">
    <property type="nucleotide sequence ID" value="NZ_CP173065.2"/>
</dbReference>
<dbReference type="PATRIC" id="fig|1319815.3.peg.398"/>
<comment type="subunit">
    <text evidence="2">Homodimer.</text>
</comment>
<dbReference type="GO" id="GO:0019700">
    <property type="term" value="P:organic phosphonate catabolic process"/>
    <property type="evidence" value="ECO:0007669"/>
    <property type="project" value="InterPro"/>
</dbReference>
<proteinExistence type="inferred from homology"/>
<dbReference type="InterPro" id="IPR036412">
    <property type="entry name" value="HAD-like_sf"/>
</dbReference>
<dbReference type="Gene3D" id="3.40.50.1000">
    <property type="entry name" value="HAD superfamily/HAD-like"/>
    <property type="match status" value="1"/>
</dbReference>